<dbReference type="SUPFAM" id="SSF56784">
    <property type="entry name" value="HAD-like"/>
    <property type="match status" value="1"/>
</dbReference>
<sequence>MELSCVKYVLLDIEGTVLPISFVKDVLFVYARRHLEEFLEENWLKTEVQHAVKEIQKFAEANSESPAIDITSKISVVKNVSWQMDRDLKTAGLKALQGQIWYSGYKKRDLLGDLYPDVYPALKKWSERGIKIGIYSSGSILAQRLLFEHTTSGSLLNILDSFHDQTTAGSKLEPSSYAAIVEQISCPAENILFLTDVYEEYQAARAAGIKSVIVLRDGNKPLGKEKEEKERVKLISTFHELQLD</sequence>
<dbReference type="FunCoup" id="A0A1V9XUR0">
    <property type="interactions" value="1712"/>
</dbReference>
<dbReference type="SFLD" id="SFLDF00044">
    <property type="entry name" value="enolase-phosphatase"/>
    <property type="match status" value="1"/>
</dbReference>
<dbReference type="NCBIfam" id="TIGR01549">
    <property type="entry name" value="HAD-SF-IA-v1"/>
    <property type="match status" value="1"/>
</dbReference>
<dbReference type="Proteomes" id="UP000192247">
    <property type="component" value="Unassembled WGS sequence"/>
</dbReference>
<dbReference type="AlphaFoldDB" id="A0A1V9XUR0"/>
<dbReference type="SFLD" id="SFLDG01133">
    <property type="entry name" value="C1.5.4:_Enolase-phosphatase_Li"/>
    <property type="match status" value="1"/>
</dbReference>
<evidence type="ECO:0000256" key="1">
    <source>
        <dbReference type="ARBA" id="ARBA00022605"/>
    </source>
</evidence>
<dbReference type="GO" id="GO:0043874">
    <property type="term" value="F:acireductone synthase activity"/>
    <property type="evidence" value="ECO:0007669"/>
    <property type="project" value="InterPro"/>
</dbReference>
<dbReference type="InterPro" id="IPR036412">
    <property type="entry name" value="HAD-like_sf"/>
</dbReference>
<dbReference type="EMBL" id="MNPL01003826">
    <property type="protein sequence ID" value="OQR77219.1"/>
    <property type="molecule type" value="Genomic_DNA"/>
</dbReference>
<dbReference type="InterPro" id="IPR006439">
    <property type="entry name" value="HAD-SF_hydro_IA"/>
</dbReference>
<dbReference type="SFLD" id="SFLDG01129">
    <property type="entry name" value="C1.5:_HAD__Beta-PGM__Phosphata"/>
    <property type="match status" value="1"/>
</dbReference>
<name>A0A1V9XUR0_9ACAR</name>
<keyword evidence="3" id="KW-0486">Methionine biosynthesis</keyword>
<dbReference type="Pfam" id="PF00702">
    <property type="entry name" value="Hydrolase"/>
    <property type="match status" value="1"/>
</dbReference>
<dbReference type="Gene3D" id="1.10.720.60">
    <property type="match status" value="1"/>
</dbReference>
<dbReference type="GO" id="GO:0000287">
    <property type="term" value="F:magnesium ion binding"/>
    <property type="evidence" value="ECO:0007669"/>
    <property type="project" value="InterPro"/>
</dbReference>
<dbReference type="InterPro" id="IPR023214">
    <property type="entry name" value="HAD_sf"/>
</dbReference>
<dbReference type="InterPro" id="IPR023943">
    <property type="entry name" value="Enolase-ppase_E1"/>
</dbReference>
<evidence type="ECO:0000313" key="5">
    <source>
        <dbReference type="Proteomes" id="UP000192247"/>
    </source>
</evidence>
<dbReference type="STRING" id="418985.A0A1V9XUR0"/>
<dbReference type="Gene3D" id="3.40.50.1000">
    <property type="entry name" value="HAD superfamily/HAD-like"/>
    <property type="match status" value="1"/>
</dbReference>
<protein>
    <submittedName>
        <fullName evidence="4">Enolase-phosphatase E1-like</fullName>
    </submittedName>
</protein>
<dbReference type="PANTHER" id="PTHR20371:SF1">
    <property type="entry name" value="ENOLASE-PHOSPHATASE E1"/>
    <property type="match status" value="1"/>
</dbReference>
<keyword evidence="5" id="KW-1185">Reference proteome</keyword>
<keyword evidence="2" id="KW-0378">Hydrolase</keyword>
<evidence type="ECO:0000313" key="4">
    <source>
        <dbReference type="EMBL" id="OQR77219.1"/>
    </source>
</evidence>
<dbReference type="SFLD" id="SFLDS00003">
    <property type="entry name" value="Haloacid_Dehalogenase"/>
    <property type="match status" value="1"/>
</dbReference>
<proteinExistence type="predicted"/>
<organism evidence="4 5">
    <name type="scientific">Tropilaelaps mercedesae</name>
    <dbReference type="NCBI Taxonomy" id="418985"/>
    <lineage>
        <taxon>Eukaryota</taxon>
        <taxon>Metazoa</taxon>
        <taxon>Ecdysozoa</taxon>
        <taxon>Arthropoda</taxon>
        <taxon>Chelicerata</taxon>
        <taxon>Arachnida</taxon>
        <taxon>Acari</taxon>
        <taxon>Parasitiformes</taxon>
        <taxon>Mesostigmata</taxon>
        <taxon>Gamasina</taxon>
        <taxon>Dermanyssoidea</taxon>
        <taxon>Laelapidae</taxon>
        <taxon>Tropilaelaps</taxon>
    </lineage>
</organism>
<dbReference type="OrthoDB" id="272500at2759"/>
<comment type="caution">
    <text evidence="4">The sequence shown here is derived from an EMBL/GenBank/DDBJ whole genome shotgun (WGS) entry which is preliminary data.</text>
</comment>
<accession>A0A1V9XUR0</accession>
<dbReference type="NCBIfam" id="TIGR01691">
    <property type="entry name" value="enolase-ppase"/>
    <property type="match status" value="1"/>
</dbReference>
<dbReference type="CDD" id="cd01629">
    <property type="entry name" value="HAD_EP"/>
    <property type="match status" value="1"/>
</dbReference>
<keyword evidence="1" id="KW-0028">Amino-acid biosynthesis</keyword>
<evidence type="ECO:0000256" key="3">
    <source>
        <dbReference type="ARBA" id="ARBA00023167"/>
    </source>
</evidence>
<reference evidence="4 5" key="1">
    <citation type="journal article" date="2017" name="Gigascience">
        <title>Draft genome of the honey bee ectoparasitic mite, Tropilaelaps mercedesae, is shaped by the parasitic life history.</title>
        <authorList>
            <person name="Dong X."/>
            <person name="Armstrong S.D."/>
            <person name="Xia D."/>
            <person name="Makepeace B.L."/>
            <person name="Darby A.C."/>
            <person name="Kadowaki T."/>
        </authorList>
    </citation>
    <scope>NUCLEOTIDE SEQUENCE [LARGE SCALE GENOMIC DNA]</scope>
    <source>
        <strain evidence="4">Wuxi-XJTLU</strain>
    </source>
</reference>
<evidence type="ECO:0000256" key="2">
    <source>
        <dbReference type="ARBA" id="ARBA00022801"/>
    </source>
</evidence>
<dbReference type="InParanoid" id="A0A1V9XUR0"/>
<dbReference type="GO" id="GO:0019509">
    <property type="term" value="P:L-methionine salvage from methylthioadenosine"/>
    <property type="evidence" value="ECO:0007669"/>
    <property type="project" value="InterPro"/>
</dbReference>
<gene>
    <name evidence="4" type="ORF">BIW11_00474</name>
</gene>
<dbReference type="PANTHER" id="PTHR20371">
    <property type="entry name" value="ENOLASE-PHOSPHATASE E1"/>
    <property type="match status" value="1"/>
</dbReference>